<dbReference type="CDD" id="cd02961">
    <property type="entry name" value="PDI_a_family"/>
    <property type="match status" value="1"/>
</dbReference>
<reference evidence="5" key="1">
    <citation type="journal article" date="2020" name="Nature">
        <title>Giant virus diversity and host interactions through global metagenomics.</title>
        <authorList>
            <person name="Schulz F."/>
            <person name="Roux S."/>
            <person name="Paez-Espino D."/>
            <person name="Jungbluth S."/>
            <person name="Walsh D.A."/>
            <person name="Denef V.J."/>
            <person name="McMahon K.D."/>
            <person name="Konstantinidis K.T."/>
            <person name="Eloe-Fadrosh E.A."/>
            <person name="Kyrpides N.C."/>
            <person name="Woyke T."/>
        </authorList>
    </citation>
    <scope>NUCLEOTIDE SEQUENCE</scope>
    <source>
        <strain evidence="5">GVMAG-M-3300023174-111</strain>
    </source>
</reference>
<dbReference type="Pfam" id="PF00085">
    <property type="entry name" value="Thioredoxin"/>
    <property type="match status" value="1"/>
</dbReference>
<keyword evidence="2" id="KW-0732">Signal</keyword>
<evidence type="ECO:0000256" key="3">
    <source>
        <dbReference type="SAM" id="Phobius"/>
    </source>
</evidence>
<feature type="transmembrane region" description="Helical" evidence="3">
    <location>
        <begin position="15"/>
        <end position="36"/>
    </location>
</feature>
<dbReference type="GO" id="GO:0006457">
    <property type="term" value="P:protein folding"/>
    <property type="evidence" value="ECO:0007669"/>
    <property type="project" value="TreeGrafter"/>
</dbReference>
<keyword evidence="3" id="KW-0812">Transmembrane</keyword>
<protein>
    <recommendedName>
        <fullName evidence="4">Thioredoxin domain-containing protein</fullName>
    </recommendedName>
</protein>
<dbReference type="PANTHER" id="PTHR45672">
    <property type="entry name" value="PROTEIN DISULFIDE-ISOMERASE C17H9.14C-RELATED"/>
    <property type="match status" value="1"/>
</dbReference>
<feature type="domain" description="Thioredoxin" evidence="4">
    <location>
        <begin position="29"/>
        <end position="156"/>
    </location>
</feature>
<evidence type="ECO:0000313" key="5">
    <source>
        <dbReference type="EMBL" id="QHT11016.1"/>
    </source>
</evidence>
<keyword evidence="3" id="KW-1133">Transmembrane helix</keyword>
<dbReference type="InterPro" id="IPR013766">
    <property type="entry name" value="Thioredoxin_domain"/>
</dbReference>
<accession>A0A6C0D1T7</accession>
<name>A0A6C0D1T7_9ZZZZ</name>
<proteinExistence type="inferred from homology"/>
<dbReference type="InterPro" id="IPR036249">
    <property type="entry name" value="Thioredoxin-like_sf"/>
</dbReference>
<dbReference type="AlphaFoldDB" id="A0A6C0D1T7"/>
<dbReference type="GO" id="GO:0003756">
    <property type="term" value="F:protein disulfide isomerase activity"/>
    <property type="evidence" value="ECO:0007669"/>
    <property type="project" value="TreeGrafter"/>
</dbReference>
<dbReference type="PANTHER" id="PTHR45672:SF3">
    <property type="entry name" value="THIOREDOXIN DOMAIN-CONTAINING PROTEIN 5"/>
    <property type="match status" value="1"/>
</dbReference>
<dbReference type="GO" id="GO:0005783">
    <property type="term" value="C:endoplasmic reticulum"/>
    <property type="evidence" value="ECO:0007669"/>
    <property type="project" value="TreeGrafter"/>
</dbReference>
<dbReference type="SUPFAM" id="SSF52833">
    <property type="entry name" value="Thioredoxin-like"/>
    <property type="match status" value="1"/>
</dbReference>
<evidence type="ECO:0000256" key="1">
    <source>
        <dbReference type="ARBA" id="ARBA00006347"/>
    </source>
</evidence>
<sequence>MANVVEILRRIISPYYKYIIAVVVFAIFTYVGYYAYNEYYLKPNQNRQFNDVANSNRRNPVIIYFFHVDWCPHCKKAQPEWNKFADQYNGKEMNGYTIKCQDVDCTQETSDVTRAINQFKIESYPTVKMVKDEKTIEFDARINQNTLDQFVNTMLNN</sequence>
<keyword evidence="3" id="KW-0472">Membrane</keyword>
<dbReference type="EMBL" id="MN739530">
    <property type="protein sequence ID" value="QHT11016.1"/>
    <property type="molecule type" value="Genomic_DNA"/>
</dbReference>
<comment type="similarity">
    <text evidence="1">Belongs to the protein disulfide isomerase family.</text>
</comment>
<dbReference type="Gene3D" id="3.40.30.10">
    <property type="entry name" value="Glutaredoxin"/>
    <property type="match status" value="1"/>
</dbReference>
<dbReference type="InterPro" id="IPR051063">
    <property type="entry name" value="PDI"/>
</dbReference>
<dbReference type="PROSITE" id="PS51352">
    <property type="entry name" value="THIOREDOXIN_2"/>
    <property type="match status" value="1"/>
</dbReference>
<evidence type="ECO:0000256" key="2">
    <source>
        <dbReference type="ARBA" id="ARBA00022729"/>
    </source>
</evidence>
<organism evidence="5">
    <name type="scientific">viral metagenome</name>
    <dbReference type="NCBI Taxonomy" id="1070528"/>
    <lineage>
        <taxon>unclassified sequences</taxon>
        <taxon>metagenomes</taxon>
        <taxon>organismal metagenomes</taxon>
    </lineage>
</organism>
<evidence type="ECO:0000259" key="4">
    <source>
        <dbReference type="PROSITE" id="PS51352"/>
    </source>
</evidence>